<protein>
    <submittedName>
        <fullName evidence="1">Uncharacterized protein</fullName>
    </submittedName>
</protein>
<evidence type="ECO:0000313" key="1">
    <source>
        <dbReference type="EMBL" id="CAK9158108.1"/>
    </source>
</evidence>
<accession>A0ABC8SMK5</accession>
<evidence type="ECO:0000313" key="2">
    <source>
        <dbReference type="Proteomes" id="UP001642360"/>
    </source>
</evidence>
<keyword evidence="2" id="KW-1185">Reference proteome</keyword>
<proteinExistence type="predicted"/>
<dbReference type="AlphaFoldDB" id="A0ABC8SMK5"/>
<sequence length="116" mass="12904">MVDVLGTQENIVVMDSKTIQSGNVAESDGQYSNLPLYNNNLALLWGVTLRGHENQSYGMENYFMLKRNSKQSRIASFAFNITVKWQLDLDSVAGFDEGFLNGLSGSEVYLTNINEG</sequence>
<reference evidence="1 2" key="1">
    <citation type="submission" date="2024-02" db="EMBL/GenBank/DDBJ databases">
        <authorList>
            <person name="Vignale AGUSTIN F."/>
            <person name="Sosa J E."/>
            <person name="Modenutti C."/>
        </authorList>
    </citation>
    <scope>NUCLEOTIDE SEQUENCE [LARGE SCALE GENOMIC DNA]</scope>
</reference>
<feature type="non-terminal residue" evidence="1">
    <location>
        <position position="116"/>
    </location>
</feature>
<dbReference type="Proteomes" id="UP001642360">
    <property type="component" value="Unassembled WGS sequence"/>
</dbReference>
<comment type="caution">
    <text evidence="1">The sequence shown here is derived from an EMBL/GenBank/DDBJ whole genome shotgun (WGS) entry which is preliminary data.</text>
</comment>
<organism evidence="1 2">
    <name type="scientific">Ilex paraguariensis</name>
    <name type="common">yerba mate</name>
    <dbReference type="NCBI Taxonomy" id="185542"/>
    <lineage>
        <taxon>Eukaryota</taxon>
        <taxon>Viridiplantae</taxon>
        <taxon>Streptophyta</taxon>
        <taxon>Embryophyta</taxon>
        <taxon>Tracheophyta</taxon>
        <taxon>Spermatophyta</taxon>
        <taxon>Magnoliopsida</taxon>
        <taxon>eudicotyledons</taxon>
        <taxon>Gunneridae</taxon>
        <taxon>Pentapetalae</taxon>
        <taxon>asterids</taxon>
        <taxon>campanulids</taxon>
        <taxon>Aquifoliales</taxon>
        <taxon>Aquifoliaceae</taxon>
        <taxon>Ilex</taxon>
    </lineage>
</organism>
<dbReference type="EMBL" id="CAUOFW020003121">
    <property type="protein sequence ID" value="CAK9158108.1"/>
    <property type="molecule type" value="Genomic_DNA"/>
</dbReference>
<gene>
    <name evidence="1" type="ORF">ILEXP_LOCUS26717</name>
</gene>
<name>A0ABC8SMK5_9AQUA</name>